<keyword evidence="3" id="KW-1185">Reference proteome</keyword>
<proteinExistence type="predicted"/>
<feature type="region of interest" description="Disordered" evidence="1">
    <location>
        <begin position="49"/>
        <end position="110"/>
    </location>
</feature>
<comment type="caution">
    <text evidence="2">The sequence shown here is derived from an EMBL/GenBank/DDBJ whole genome shotgun (WGS) entry which is preliminary data.</text>
</comment>
<evidence type="ECO:0000313" key="2">
    <source>
        <dbReference type="EMBL" id="KAJ1089132.1"/>
    </source>
</evidence>
<accession>A0AAV7LFL9</accession>
<evidence type="ECO:0000256" key="1">
    <source>
        <dbReference type="SAM" id="MobiDB-lite"/>
    </source>
</evidence>
<dbReference type="EMBL" id="JANPWB010000015">
    <property type="protein sequence ID" value="KAJ1089132.1"/>
    <property type="molecule type" value="Genomic_DNA"/>
</dbReference>
<evidence type="ECO:0000313" key="3">
    <source>
        <dbReference type="Proteomes" id="UP001066276"/>
    </source>
</evidence>
<organism evidence="2 3">
    <name type="scientific">Pleurodeles waltl</name>
    <name type="common">Iberian ribbed newt</name>
    <dbReference type="NCBI Taxonomy" id="8319"/>
    <lineage>
        <taxon>Eukaryota</taxon>
        <taxon>Metazoa</taxon>
        <taxon>Chordata</taxon>
        <taxon>Craniata</taxon>
        <taxon>Vertebrata</taxon>
        <taxon>Euteleostomi</taxon>
        <taxon>Amphibia</taxon>
        <taxon>Batrachia</taxon>
        <taxon>Caudata</taxon>
        <taxon>Salamandroidea</taxon>
        <taxon>Salamandridae</taxon>
        <taxon>Pleurodelinae</taxon>
        <taxon>Pleurodeles</taxon>
    </lineage>
</organism>
<dbReference type="Proteomes" id="UP001066276">
    <property type="component" value="Chromosome 11"/>
</dbReference>
<sequence>MDSDAKVLEAVALLKQAGRMDLLKEEALVPGRPARRASAGVATAVADCSPPHAAGGLEGTLDFEADDRGKQGAARTPWDEAKAGTGAASRMSSAVRRGRRQEAAGASSGL</sequence>
<reference evidence="2" key="1">
    <citation type="journal article" date="2022" name="bioRxiv">
        <title>Sequencing and chromosome-scale assembly of the giantPleurodeles waltlgenome.</title>
        <authorList>
            <person name="Brown T."/>
            <person name="Elewa A."/>
            <person name="Iarovenko S."/>
            <person name="Subramanian E."/>
            <person name="Araus A.J."/>
            <person name="Petzold A."/>
            <person name="Susuki M."/>
            <person name="Suzuki K.-i.T."/>
            <person name="Hayashi T."/>
            <person name="Toyoda A."/>
            <person name="Oliveira C."/>
            <person name="Osipova E."/>
            <person name="Leigh N.D."/>
            <person name="Simon A."/>
            <person name="Yun M.H."/>
        </authorList>
    </citation>
    <scope>NUCLEOTIDE SEQUENCE</scope>
    <source>
        <strain evidence="2">20211129_DDA</strain>
        <tissue evidence="2">Liver</tissue>
    </source>
</reference>
<dbReference type="AlphaFoldDB" id="A0AAV7LFL9"/>
<gene>
    <name evidence="2" type="ORF">NDU88_002283</name>
</gene>
<protein>
    <submittedName>
        <fullName evidence="2">Uncharacterized protein</fullName>
    </submittedName>
</protein>
<name>A0AAV7LFL9_PLEWA</name>